<feature type="domain" description="Transposase IS110-like N-terminal" evidence="2">
    <location>
        <begin position="32"/>
        <end position="176"/>
    </location>
</feature>
<evidence type="ECO:0000313" key="5">
    <source>
        <dbReference type="Proteomes" id="UP000001973"/>
    </source>
</evidence>
<dbReference type="PhylomeDB" id="O69923"/>
<evidence type="ECO:0000256" key="1">
    <source>
        <dbReference type="SAM" id="Coils"/>
    </source>
</evidence>
<dbReference type="eggNOG" id="COG3547">
    <property type="taxonomic scope" value="Bacteria"/>
</dbReference>
<evidence type="ECO:0000259" key="3">
    <source>
        <dbReference type="Pfam" id="PF02371"/>
    </source>
</evidence>
<dbReference type="OrthoDB" id="4337860at2"/>
<accession>O69923</accession>
<dbReference type="PANTHER" id="PTHR33055">
    <property type="entry name" value="TRANSPOSASE FOR INSERTION SEQUENCE ELEMENT IS1111A"/>
    <property type="match status" value="1"/>
</dbReference>
<dbReference type="InParanoid" id="O69923"/>
<reference evidence="4 5" key="2">
    <citation type="journal article" date="2002" name="Nature">
        <title>Complete genome sequence of the model actinomycete Streptomyces coelicolor A3(2).</title>
        <authorList>
            <person name="Bentley S.D."/>
            <person name="Chater K.F."/>
            <person name="Cerdeno-Tarraga A.M."/>
            <person name="Challis G.L."/>
            <person name="Thomson N.R."/>
            <person name="James K.D."/>
            <person name="Harris D.E."/>
            <person name="Quail M.A."/>
            <person name="Kieser H."/>
            <person name="Harper D."/>
            <person name="Bateman A."/>
            <person name="Brown S."/>
            <person name="Chandra G."/>
            <person name="Chen C.W."/>
            <person name="Collins M."/>
            <person name="Cronin A."/>
            <person name="Fraser A."/>
            <person name="Goble A."/>
            <person name="Hidalgo J."/>
            <person name="Hornsby T."/>
            <person name="Howarth S."/>
            <person name="Huang C.H."/>
            <person name="Kieser T."/>
            <person name="Larke L."/>
            <person name="Murphy L."/>
            <person name="Oliver K."/>
            <person name="O'Neil S."/>
            <person name="Rabbinowitsch E."/>
            <person name="Rajandream M.A."/>
            <person name="Rutherford K."/>
            <person name="Rutter S."/>
            <person name="Seeger K."/>
            <person name="Saunders D."/>
            <person name="Sharp S."/>
            <person name="Squares R."/>
            <person name="Squares S."/>
            <person name="Taylor K."/>
            <person name="Warren T."/>
            <person name="Wietzorrek A."/>
            <person name="Woodward J."/>
            <person name="Barrell B.G."/>
            <person name="Parkhill J."/>
            <person name="Hopwood D.A."/>
        </authorList>
    </citation>
    <scope>NUCLEOTIDE SEQUENCE [LARGE SCALE GENOMIC DNA]</scope>
    <source>
        <strain evidence="5">ATCC BAA-471 / A3(2) / M145</strain>
    </source>
</reference>
<dbReference type="EMBL" id="AL939127">
    <property type="protein sequence ID" value="CAA19603.1"/>
    <property type="molecule type" value="Genomic_DNA"/>
</dbReference>
<dbReference type="KEGG" id="sco:SCO6392"/>
<dbReference type="InterPro" id="IPR002525">
    <property type="entry name" value="Transp_IS110-like_N"/>
</dbReference>
<dbReference type="GO" id="GO:0003677">
    <property type="term" value="F:DNA binding"/>
    <property type="evidence" value="ECO:0007669"/>
    <property type="project" value="InterPro"/>
</dbReference>
<sequence>MTPPRPAPTTVAPLEKENNRVTMLAEQVDGVIGVDTHRDTLAAAAVSPIGAALATTDAPANARGYRRLLEFARQHIPGRRCWALEGVGSYGAGLAAFLDQAGEQVVEVLRPKRSAVRGGRKTDMLDAIRAGKEALASEHLIQPRARGEREALRVLLVTRHGAVLASTAAINQFKGLIVSAPDDLRAELRKLKRPAQINRCAQLRDRPAQSIEHRMTVRALRSTAQRVQTLQAEARDLEGEIISLVRQMAPELLELQGVGPITAAQVLVSWSHPGRFRSEAAFASFAGVSPIPASSGLTNRHRINRSGDRQLNRALHTITLIRMRLDPATKTYVARRISEGKTSRDAQRCLKRAICRQLFKILERSGRTPTTSSEPLDSI</sequence>
<dbReference type="PATRIC" id="fig|100226.15.peg.6496"/>
<keyword evidence="1" id="KW-0175">Coiled coil</keyword>
<dbReference type="AlphaFoldDB" id="O69923"/>
<dbReference type="Proteomes" id="UP000001973">
    <property type="component" value="Chromosome"/>
</dbReference>
<keyword evidence="5" id="KW-1185">Reference proteome</keyword>
<proteinExistence type="predicted"/>
<feature type="coiled-coil region" evidence="1">
    <location>
        <begin position="220"/>
        <end position="247"/>
    </location>
</feature>
<dbReference type="HOGENOM" id="CLU_052328_3_0_11"/>
<dbReference type="EMBL" id="AL645882">
    <property type="protein sequence ID" value="CAA19603.1"/>
    <property type="molecule type" value="Genomic_DNA"/>
</dbReference>
<evidence type="ECO:0000313" key="4">
    <source>
        <dbReference type="EMBL" id="CAA19603.1"/>
    </source>
</evidence>
<dbReference type="InterPro" id="IPR003346">
    <property type="entry name" value="Transposase_20"/>
</dbReference>
<name>O69923_STRCO</name>
<feature type="domain" description="Transposase IS116/IS110/IS902 C-terminal" evidence="3">
    <location>
        <begin position="251"/>
        <end position="333"/>
    </location>
</feature>
<dbReference type="GO" id="GO:0006313">
    <property type="term" value="P:DNA transposition"/>
    <property type="evidence" value="ECO:0007669"/>
    <property type="project" value="InterPro"/>
</dbReference>
<dbReference type="NCBIfam" id="NF033542">
    <property type="entry name" value="transpos_IS110"/>
    <property type="match status" value="1"/>
</dbReference>
<dbReference type="GO" id="GO:0004803">
    <property type="term" value="F:transposase activity"/>
    <property type="evidence" value="ECO:0007669"/>
    <property type="project" value="InterPro"/>
</dbReference>
<protein>
    <submittedName>
        <fullName evidence="4">Transposase</fullName>
    </submittedName>
</protein>
<dbReference type="PIR" id="T34886">
    <property type="entry name" value="T34886"/>
</dbReference>
<gene>
    <name evidence="4" type="ordered locus">SCO6392</name>
    <name evidence="4" type="ORF">SC3C8.11c</name>
</gene>
<dbReference type="PaxDb" id="100226-SCO6392"/>
<dbReference type="Pfam" id="PF01548">
    <property type="entry name" value="DEDD_Tnp_IS110"/>
    <property type="match status" value="1"/>
</dbReference>
<organism evidence="4 5">
    <name type="scientific">Streptomyces coelicolor (strain ATCC BAA-471 / A3(2) / M145)</name>
    <dbReference type="NCBI Taxonomy" id="100226"/>
    <lineage>
        <taxon>Bacteria</taxon>
        <taxon>Bacillati</taxon>
        <taxon>Actinomycetota</taxon>
        <taxon>Actinomycetes</taxon>
        <taxon>Kitasatosporales</taxon>
        <taxon>Streptomycetaceae</taxon>
        <taxon>Streptomyces</taxon>
        <taxon>Streptomyces albidoflavus group</taxon>
    </lineage>
</organism>
<dbReference type="Pfam" id="PF02371">
    <property type="entry name" value="Transposase_20"/>
    <property type="match status" value="1"/>
</dbReference>
<dbReference type="InterPro" id="IPR047650">
    <property type="entry name" value="Transpos_IS110"/>
</dbReference>
<dbReference type="PANTHER" id="PTHR33055:SF16">
    <property type="entry name" value="TRANSPOSASE FOR INSERTION SEQUENCE ELEMENT IS1547"/>
    <property type="match status" value="1"/>
</dbReference>
<evidence type="ECO:0000259" key="2">
    <source>
        <dbReference type="Pfam" id="PF01548"/>
    </source>
</evidence>
<dbReference type="STRING" id="100226.gene:17764051"/>
<reference evidence="4 5" key="1">
    <citation type="journal article" date="1996" name="Mol. Microbiol.">
        <title>A set of ordered cosmids and a detailed genetic and physical map for the 8 Mb Streptomyces coelicolor A3(2) chromosome.</title>
        <authorList>
            <person name="Redenbach M."/>
            <person name="Kieser H.M."/>
            <person name="Denapaite D."/>
            <person name="Eichner A."/>
            <person name="Cullum J."/>
            <person name="Kinashi H."/>
            <person name="Hopwood D.A."/>
        </authorList>
    </citation>
    <scope>NUCLEOTIDE SEQUENCE [LARGE SCALE GENOMIC DNA]</scope>
    <source>
        <strain evidence="5">ATCC BAA-471 / A3(2) / M145</strain>
    </source>
</reference>